<dbReference type="OrthoDB" id="9785953at2"/>
<accession>A0A1H3G6X3</accession>
<name>A0A1H3G6X3_9GAMM</name>
<dbReference type="GO" id="GO:0030976">
    <property type="term" value="F:thiamine pyrophosphate binding"/>
    <property type="evidence" value="ECO:0007669"/>
    <property type="project" value="InterPro"/>
</dbReference>
<protein>
    <submittedName>
        <fullName evidence="7">Acetolactate synthase, large subunit</fullName>
    </submittedName>
</protein>
<dbReference type="GO" id="GO:0003984">
    <property type="term" value="F:acetolactate synthase activity"/>
    <property type="evidence" value="ECO:0007669"/>
    <property type="project" value="TreeGrafter"/>
</dbReference>
<dbReference type="GO" id="GO:0000287">
    <property type="term" value="F:magnesium ion binding"/>
    <property type="evidence" value="ECO:0007669"/>
    <property type="project" value="InterPro"/>
</dbReference>
<evidence type="ECO:0000259" key="6">
    <source>
        <dbReference type="Pfam" id="PF02776"/>
    </source>
</evidence>
<dbReference type="Proteomes" id="UP000198500">
    <property type="component" value="Unassembled WGS sequence"/>
</dbReference>
<feature type="domain" description="Thiamine pyrophosphate enzyme N-terminal TPP-binding" evidence="6">
    <location>
        <begin position="11"/>
        <end position="128"/>
    </location>
</feature>
<organism evidence="7 8">
    <name type="scientific">Aidingimonas halophila</name>
    <dbReference type="NCBI Taxonomy" id="574349"/>
    <lineage>
        <taxon>Bacteria</taxon>
        <taxon>Pseudomonadati</taxon>
        <taxon>Pseudomonadota</taxon>
        <taxon>Gammaproteobacteria</taxon>
        <taxon>Oceanospirillales</taxon>
        <taxon>Halomonadaceae</taxon>
        <taxon>Aidingimonas</taxon>
    </lineage>
</organism>
<proteinExistence type="inferred from homology"/>
<dbReference type="InterPro" id="IPR029061">
    <property type="entry name" value="THDP-binding"/>
</dbReference>
<dbReference type="SUPFAM" id="SSF52518">
    <property type="entry name" value="Thiamin diphosphate-binding fold (THDP-binding)"/>
    <property type="match status" value="2"/>
</dbReference>
<dbReference type="GO" id="GO:0050660">
    <property type="term" value="F:flavin adenine dinucleotide binding"/>
    <property type="evidence" value="ECO:0007669"/>
    <property type="project" value="TreeGrafter"/>
</dbReference>
<dbReference type="InterPro" id="IPR000399">
    <property type="entry name" value="TPP-bd_CS"/>
</dbReference>
<dbReference type="PANTHER" id="PTHR18968">
    <property type="entry name" value="THIAMINE PYROPHOSPHATE ENZYMES"/>
    <property type="match status" value="1"/>
</dbReference>
<evidence type="ECO:0000313" key="8">
    <source>
        <dbReference type="Proteomes" id="UP000198500"/>
    </source>
</evidence>
<evidence type="ECO:0000259" key="5">
    <source>
        <dbReference type="Pfam" id="PF02775"/>
    </source>
</evidence>
<evidence type="ECO:0000256" key="2">
    <source>
        <dbReference type="ARBA" id="ARBA00023052"/>
    </source>
</evidence>
<dbReference type="GO" id="GO:0005948">
    <property type="term" value="C:acetolactate synthase complex"/>
    <property type="evidence" value="ECO:0007669"/>
    <property type="project" value="TreeGrafter"/>
</dbReference>
<dbReference type="FunFam" id="3.40.50.970:FF:000007">
    <property type="entry name" value="Acetolactate synthase"/>
    <property type="match status" value="1"/>
</dbReference>
<dbReference type="Pfam" id="PF00205">
    <property type="entry name" value="TPP_enzyme_M"/>
    <property type="match status" value="1"/>
</dbReference>
<dbReference type="InterPro" id="IPR012000">
    <property type="entry name" value="Thiamin_PyroP_enz_cen_dom"/>
</dbReference>
<evidence type="ECO:0000313" key="7">
    <source>
        <dbReference type="EMBL" id="SDX99036.1"/>
    </source>
</evidence>
<dbReference type="InterPro" id="IPR012001">
    <property type="entry name" value="Thiamin_PyroP_enz_TPP-bd_dom"/>
</dbReference>
<dbReference type="STRING" id="574349.SAMN05443545_10929"/>
<dbReference type="SUPFAM" id="SSF52467">
    <property type="entry name" value="DHS-like NAD/FAD-binding domain"/>
    <property type="match status" value="1"/>
</dbReference>
<dbReference type="InterPro" id="IPR045229">
    <property type="entry name" value="TPP_enz"/>
</dbReference>
<keyword evidence="2 3" id="KW-0786">Thiamine pyrophosphate</keyword>
<keyword evidence="8" id="KW-1185">Reference proteome</keyword>
<dbReference type="Pfam" id="PF02775">
    <property type="entry name" value="TPP_enzyme_C"/>
    <property type="match status" value="1"/>
</dbReference>
<feature type="domain" description="Thiamine pyrophosphate enzyme TPP-binding" evidence="5">
    <location>
        <begin position="392"/>
        <end position="538"/>
    </location>
</feature>
<dbReference type="GO" id="GO:0009099">
    <property type="term" value="P:L-valine biosynthetic process"/>
    <property type="evidence" value="ECO:0007669"/>
    <property type="project" value="TreeGrafter"/>
</dbReference>
<dbReference type="EMBL" id="FNNI01000009">
    <property type="protein sequence ID" value="SDX99036.1"/>
    <property type="molecule type" value="Genomic_DNA"/>
</dbReference>
<dbReference type="GO" id="GO:0009097">
    <property type="term" value="P:isoleucine biosynthetic process"/>
    <property type="evidence" value="ECO:0007669"/>
    <property type="project" value="TreeGrafter"/>
</dbReference>
<dbReference type="PROSITE" id="PS00187">
    <property type="entry name" value="TPP_ENZYMES"/>
    <property type="match status" value="1"/>
</dbReference>
<feature type="domain" description="Thiamine pyrophosphate enzyme central" evidence="4">
    <location>
        <begin position="199"/>
        <end position="322"/>
    </location>
</feature>
<dbReference type="CDD" id="cd00568">
    <property type="entry name" value="TPP_enzymes"/>
    <property type="match status" value="1"/>
</dbReference>
<dbReference type="Gene3D" id="3.40.50.1220">
    <property type="entry name" value="TPP-binding domain"/>
    <property type="match status" value="1"/>
</dbReference>
<dbReference type="InterPro" id="IPR011766">
    <property type="entry name" value="TPP_enzyme_TPP-bd"/>
</dbReference>
<dbReference type="AlphaFoldDB" id="A0A1H3G6X3"/>
<dbReference type="RefSeq" id="WP_092571644.1">
    <property type="nucleotide sequence ID" value="NZ_BMXH01000007.1"/>
</dbReference>
<dbReference type="Pfam" id="PF02776">
    <property type="entry name" value="TPP_enzyme_N"/>
    <property type="match status" value="1"/>
</dbReference>
<dbReference type="InterPro" id="IPR029035">
    <property type="entry name" value="DHS-like_NAD/FAD-binding_dom"/>
</dbReference>
<gene>
    <name evidence="7" type="ORF">SAMN05443545_10929</name>
</gene>
<dbReference type="NCBIfam" id="NF006052">
    <property type="entry name" value="PRK08199.1"/>
    <property type="match status" value="1"/>
</dbReference>
<dbReference type="PANTHER" id="PTHR18968:SF120">
    <property type="entry name" value="ACETOLACTATE SYNTHASE LARGE SUBUNIT"/>
    <property type="match status" value="1"/>
</dbReference>
<evidence type="ECO:0000256" key="3">
    <source>
        <dbReference type="RuleBase" id="RU362132"/>
    </source>
</evidence>
<dbReference type="Gene3D" id="3.40.50.970">
    <property type="match status" value="2"/>
</dbReference>
<evidence type="ECO:0000259" key="4">
    <source>
        <dbReference type="Pfam" id="PF00205"/>
    </source>
</evidence>
<sequence length="552" mass="59552">MTGSQDRPAARTGAQVLVDALLLNDTTEAFAVPGESYLSVLDALYDCQDRLRLVTCRHEAGAANMAEAYGKMTGKPGICFVTRGPGASHASIGVHTARQDSTPMILFIGQVARDMREREAFQEIDYRQMFGSVAKWVTEIDDAERLPEMLARAFQTAISGRPGPVVVSLPEDMLDETVTIGDAAPASRIPIAAHPSSLEQLSESLNQSRRPILIVGGGGWTSQTGEDVRQFAETHHVPILASFRCQDFVDNDSTAYVGRLGLGASAQANELVKQADLIIALGARLGEATTQGYTLLAPPCPQQRLVHVHADSKELGRVYQGQLINATSPEFAEVLKTLSPTGDDERRDYMEAAREDHVTFTQAGTSNGPLDLQTIVATIGETLPRDTIYSNGAGNYTLWLQRYLGFHTFRSQLAPTSGAMGYGFPAAIGAKVALPERTVVAFGGDGCALMSIQELATAHMLGLKMLFVVVNNGSYGTIRMHQERRFPGRVSGTDLDNPDFVALAKGFGLHAEAIDHNDQLPEALARYQDHDGASLLEIRMPADSACSTPPKR</sequence>
<reference evidence="7 8" key="1">
    <citation type="submission" date="2016-10" db="EMBL/GenBank/DDBJ databases">
        <authorList>
            <person name="de Groot N.N."/>
        </authorList>
    </citation>
    <scope>NUCLEOTIDE SEQUENCE [LARGE SCALE GENOMIC DNA]</scope>
    <source>
        <strain evidence="7 8">DSM 19219</strain>
    </source>
</reference>
<evidence type="ECO:0000256" key="1">
    <source>
        <dbReference type="ARBA" id="ARBA00007812"/>
    </source>
</evidence>
<dbReference type="CDD" id="cd07035">
    <property type="entry name" value="TPP_PYR_POX_like"/>
    <property type="match status" value="1"/>
</dbReference>
<comment type="similarity">
    <text evidence="1 3">Belongs to the TPP enzyme family.</text>
</comment>